<dbReference type="Gene3D" id="1.20.59.20">
    <property type="match status" value="1"/>
</dbReference>
<dbReference type="GO" id="GO:0032267">
    <property type="term" value="F:tRNA(Ile)-lysidine synthase activity"/>
    <property type="evidence" value="ECO:0007669"/>
    <property type="project" value="UniProtKB-EC"/>
</dbReference>
<keyword evidence="4 8" id="KW-0819">tRNA processing</keyword>
<protein>
    <recommendedName>
        <fullName evidence="8">tRNA(Ile)-lysidine synthase</fullName>
        <ecNumber evidence="8">6.3.4.19</ecNumber>
    </recommendedName>
    <alternativeName>
        <fullName evidence="8">tRNA(Ile)-2-lysyl-cytidine synthase</fullName>
    </alternativeName>
    <alternativeName>
        <fullName evidence="8">tRNA(Ile)-lysidine synthetase</fullName>
    </alternativeName>
</protein>
<dbReference type="Proteomes" id="UP001430954">
    <property type="component" value="Unassembled WGS sequence"/>
</dbReference>
<keyword evidence="11" id="KW-1185">Reference proteome</keyword>
<dbReference type="Pfam" id="PF09179">
    <property type="entry name" value="TilS"/>
    <property type="match status" value="1"/>
</dbReference>
<dbReference type="NCBIfam" id="TIGR02433">
    <property type="entry name" value="lysidine_TilS_C"/>
    <property type="match status" value="1"/>
</dbReference>
<keyword evidence="2 8" id="KW-0963">Cytoplasm</keyword>
<organism evidence="10 11">
    <name type="scientific">Novilysobacter selenitireducens</name>
    <dbReference type="NCBI Taxonomy" id="2872639"/>
    <lineage>
        <taxon>Bacteria</taxon>
        <taxon>Pseudomonadati</taxon>
        <taxon>Pseudomonadota</taxon>
        <taxon>Gammaproteobacteria</taxon>
        <taxon>Lysobacterales</taxon>
        <taxon>Lysobacteraceae</taxon>
        <taxon>Novilysobacter</taxon>
    </lineage>
</organism>
<comment type="subcellular location">
    <subcellularLocation>
        <location evidence="1 8">Cytoplasm</location>
    </subcellularLocation>
</comment>
<dbReference type="InterPro" id="IPR012094">
    <property type="entry name" value="tRNA_Ile_lys_synt"/>
</dbReference>
<evidence type="ECO:0000256" key="7">
    <source>
        <dbReference type="ARBA" id="ARBA00048539"/>
    </source>
</evidence>
<comment type="similarity">
    <text evidence="8">Belongs to the tRNA(Ile)-lysidine synthase family.</text>
</comment>
<dbReference type="EC" id="6.3.4.19" evidence="8"/>
<sequence length="441" mass="47815">MSRAPSPLIDGTDLPDGPVCVGLSGGLDSTVLLHALSQSPGVRDRGLRALHVHHGLHEQADAWATHCEQVCRAWGVPFTLRRVAVARSGIGPEAAARSARRAAFAADLRPGESLALAHHRDDQAETVLMRALRGAGPDGLAAMAVSTPFAAGRLWRPLLDVPRTALLEHARSHGLTWIDDPSNEDTVLDRNFLRRQVMPLLRQRWPHADTALARVATLAADAVELLDDGDAQAHAQVATADPQCLSRTGLLTLPAARRARVLRRWVASLHLPPLPGNGVARIESDLLQAAPDAEACFDWHRSRVRVWSDLLHAGTIREALPVGWRVEWNGAAPLPLPGGGELALHVTRGEARFDAPVHVGTRRGGERIALAGRDHSHALKHVLQDLGIPPWERERLPLVSDAEGQVLAAGDIAYAAPFDAWLRERGGRLRWRPDEAPFDAD</sequence>
<gene>
    <name evidence="8 10" type="primary">tilS</name>
    <name evidence="10" type="ORF">K6753_08770</name>
</gene>
<comment type="domain">
    <text evidence="8">The N-terminal region contains the highly conserved SGGXDS motif, predicted to be a P-loop motif involved in ATP binding.</text>
</comment>
<keyword evidence="3 8" id="KW-0436">Ligase</keyword>
<name>A0ABS7T6W6_9GAMM</name>
<dbReference type="SUPFAM" id="SSF56037">
    <property type="entry name" value="PheT/TilS domain"/>
    <property type="match status" value="1"/>
</dbReference>
<feature type="domain" description="Lysidine-tRNA(Ile) synthetase C-terminal" evidence="9">
    <location>
        <begin position="357"/>
        <end position="431"/>
    </location>
</feature>
<evidence type="ECO:0000256" key="2">
    <source>
        <dbReference type="ARBA" id="ARBA00022490"/>
    </source>
</evidence>
<proteinExistence type="inferred from homology"/>
<dbReference type="InterPro" id="IPR012795">
    <property type="entry name" value="tRNA_Ile_lys_synt_N"/>
</dbReference>
<dbReference type="SMART" id="SM00977">
    <property type="entry name" value="TilS_C"/>
    <property type="match status" value="1"/>
</dbReference>
<dbReference type="InterPro" id="IPR015262">
    <property type="entry name" value="tRNA_Ile_lys_synt_subst-bd"/>
</dbReference>
<evidence type="ECO:0000259" key="9">
    <source>
        <dbReference type="SMART" id="SM00977"/>
    </source>
</evidence>
<dbReference type="SUPFAM" id="SSF82829">
    <property type="entry name" value="MesJ substrate recognition domain-like"/>
    <property type="match status" value="1"/>
</dbReference>
<dbReference type="HAMAP" id="MF_01161">
    <property type="entry name" value="tRNA_Ile_lys_synt"/>
    <property type="match status" value="1"/>
</dbReference>
<dbReference type="NCBIfam" id="TIGR02432">
    <property type="entry name" value="lysidine_TilS_N"/>
    <property type="match status" value="1"/>
</dbReference>
<evidence type="ECO:0000313" key="10">
    <source>
        <dbReference type="EMBL" id="MBZ4039625.1"/>
    </source>
</evidence>
<comment type="catalytic activity">
    <reaction evidence="7 8">
        <text>cytidine(34) in tRNA(Ile2) + L-lysine + ATP = lysidine(34) in tRNA(Ile2) + AMP + diphosphate + H(+)</text>
        <dbReference type="Rhea" id="RHEA:43744"/>
        <dbReference type="Rhea" id="RHEA-COMP:10625"/>
        <dbReference type="Rhea" id="RHEA-COMP:10670"/>
        <dbReference type="ChEBI" id="CHEBI:15378"/>
        <dbReference type="ChEBI" id="CHEBI:30616"/>
        <dbReference type="ChEBI" id="CHEBI:32551"/>
        <dbReference type="ChEBI" id="CHEBI:33019"/>
        <dbReference type="ChEBI" id="CHEBI:82748"/>
        <dbReference type="ChEBI" id="CHEBI:83665"/>
        <dbReference type="ChEBI" id="CHEBI:456215"/>
        <dbReference type="EC" id="6.3.4.19"/>
    </reaction>
</comment>
<dbReference type="RefSeq" id="WP_223676069.1">
    <property type="nucleotide sequence ID" value="NZ_JAINZW010000003.1"/>
</dbReference>
<dbReference type="InterPro" id="IPR014729">
    <property type="entry name" value="Rossmann-like_a/b/a_fold"/>
</dbReference>
<accession>A0ABS7T6W6</accession>
<dbReference type="InterPro" id="IPR011063">
    <property type="entry name" value="TilS/TtcA_N"/>
</dbReference>
<evidence type="ECO:0000256" key="4">
    <source>
        <dbReference type="ARBA" id="ARBA00022694"/>
    </source>
</evidence>
<evidence type="ECO:0000256" key="1">
    <source>
        <dbReference type="ARBA" id="ARBA00004496"/>
    </source>
</evidence>
<keyword evidence="5 8" id="KW-0547">Nucleotide-binding</keyword>
<dbReference type="CDD" id="cd01992">
    <property type="entry name" value="TilS_N"/>
    <property type="match status" value="1"/>
</dbReference>
<dbReference type="InterPro" id="IPR012796">
    <property type="entry name" value="Lysidine-tRNA-synth_C"/>
</dbReference>
<evidence type="ECO:0000256" key="8">
    <source>
        <dbReference type="HAMAP-Rule" id="MF_01161"/>
    </source>
</evidence>
<evidence type="ECO:0000256" key="5">
    <source>
        <dbReference type="ARBA" id="ARBA00022741"/>
    </source>
</evidence>
<comment type="caution">
    <text evidence="10">The sequence shown here is derived from an EMBL/GenBank/DDBJ whole genome shotgun (WGS) entry which is preliminary data.</text>
</comment>
<dbReference type="PANTHER" id="PTHR43033:SF1">
    <property type="entry name" value="TRNA(ILE)-LYSIDINE SYNTHASE-RELATED"/>
    <property type="match status" value="1"/>
</dbReference>
<dbReference type="Pfam" id="PF11734">
    <property type="entry name" value="TilS_C"/>
    <property type="match status" value="1"/>
</dbReference>
<keyword evidence="6 8" id="KW-0067">ATP-binding</keyword>
<dbReference type="SUPFAM" id="SSF52402">
    <property type="entry name" value="Adenine nucleotide alpha hydrolases-like"/>
    <property type="match status" value="1"/>
</dbReference>
<dbReference type="EMBL" id="JAINZW010000003">
    <property type="protein sequence ID" value="MBZ4039625.1"/>
    <property type="molecule type" value="Genomic_DNA"/>
</dbReference>
<feature type="binding site" evidence="8">
    <location>
        <begin position="24"/>
        <end position="29"/>
    </location>
    <ligand>
        <name>ATP</name>
        <dbReference type="ChEBI" id="CHEBI:30616"/>
    </ligand>
</feature>
<reference evidence="10 11" key="1">
    <citation type="submission" date="2021-09" db="EMBL/GenBank/DDBJ databases">
        <title>Lysobacter sp. 13A isolated from the river sediment.</title>
        <authorList>
            <person name="Liu H."/>
            <person name="Li S."/>
            <person name="Mao S."/>
        </authorList>
    </citation>
    <scope>NUCLEOTIDE SEQUENCE [LARGE SCALE GENOMIC DNA]</scope>
    <source>
        <strain evidence="10 11">13A</strain>
    </source>
</reference>
<dbReference type="Pfam" id="PF01171">
    <property type="entry name" value="ATP_bind_3"/>
    <property type="match status" value="1"/>
</dbReference>
<dbReference type="PANTHER" id="PTHR43033">
    <property type="entry name" value="TRNA(ILE)-LYSIDINE SYNTHASE-RELATED"/>
    <property type="match status" value="1"/>
</dbReference>
<evidence type="ECO:0000313" key="11">
    <source>
        <dbReference type="Proteomes" id="UP001430954"/>
    </source>
</evidence>
<dbReference type="Gene3D" id="3.40.50.620">
    <property type="entry name" value="HUPs"/>
    <property type="match status" value="1"/>
</dbReference>
<comment type="function">
    <text evidence="8">Ligates lysine onto the cytidine present at position 34 of the AUA codon-specific tRNA(Ile) that contains the anticodon CAU, in an ATP-dependent manner. Cytidine is converted to lysidine, thus changing the amino acid specificity of the tRNA from methionine to isoleucine.</text>
</comment>
<evidence type="ECO:0000256" key="3">
    <source>
        <dbReference type="ARBA" id="ARBA00022598"/>
    </source>
</evidence>
<evidence type="ECO:0000256" key="6">
    <source>
        <dbReference type="ARBA" id="ARBA00022840"/>
    </source>
</evidence>